<dbReference type="GO" id="GO:0006935">
    <property type="term" value="P:chemotaxis"/>
    <property type="evidence" value="ECO:0007669"/>
    <property type="project" value="InterPro"/>
</dbReference>
<dbReference type="SUPFAM" id="SSF50341">
    <property type="entry name" value="CheW-like"/>
    <property type="match status" value="1"/>
</dbReference>
<name>A0A498R3B1_9FIRM</name>
<evidence type="ECO:0000259" key="1">
    <source>
        <dbReference type="PROSITE" id="PS50851"/>
    </source>
</evidence>
<dbReference type="Pfam" id="PF01584">
    <property type="entry name" value="CheW"/>
    <property type="match status" value="1"/>
</dbReference>
<dbReference type="Gene3D" id="2.40.50.180">
    <property type="entry name" value="CheA-289, Domain 4"/>
    <property type="match status" value="1"/>
</dbReference>
<keyword evidence="3" id="KW-1185">Reference proteome</keyword>
<dbReference type="Proteomes" id="UP000277811">
    <property type="component" value="Unassembled WGS sequence"/>
</dbReference>
<dbReference type="PANTHER" id="PTHR22617">
    <property type="entry name" value="CHEMOTAXIS SENSOR HISTIDINE KINASE-RELATED"/>
    <property type="match status" value="1"/>
</dbReference>
<dbReference type="EMBL" id="UPPP01000054">
    <property type="protein sequence ID" value="VBB05280.1"/>
    <property type="molecule type" value="Genomic_DNA"/>
</dbReference>
<evidence type="ECO:0000313" key="2">
    <source>
        <dbReference type="EMBL" id="VBB05280.1"/>
    </source>
</evidence>
<dbReference type="InterPro" id="IPR002545">
    <property type="entry name" value="CheW-lke_dom"/>
</dbReference>
<dbReference type="GO" id="GO:0005829">
    <property type="term" value="C:cytosol"/>
    <property type="evidence" value="ECO:0007669"/>
    <property type="project" value="TreeGrafter"/>
</dbReference>
<dbReference type="PANTHER" id="PTHR22617:SF23">
    <property type="entry name" value="CHEMOTAXIS PROTEIN CHEW"/>
    <property type="match status" value="1"/>
</dbReference>
<dbReference type="SMART" id="SM00260">
    <property type="entry name" value="CheW"/>
    <property type="match status" value="1"/>
</dbReference>
<feature type="domain" description="CheW-like" evidence="1">
    <location>
        <begin position="2"/>
        <end position="144"/>
    </location>
</feature>
<evidence type="ECO:0000313" key="3">
    <source>
        <dbReference type="Proteomes" id="UP000277811"/>
    </source>
</evidence>
<dbReference type="Gene3D" id="2.30.30.40">
    <property type="entry name" value="SH3 Domains"/>
    <property type="match status" value="1"/>
</dbReference>
<sequence>MSVQLVVFALDEKEYGVDVSAVNGILRSKKFSIQPIPGAPKILEGIINLRGQVNYIFNLRTKFGLAKKELSDESKFIMLNAHESTTGCIVDEVTDIVKLEESDMQPSPAFVCGDKTNYIKGIGKIGERMVVILNPEVMLSIEEYETIGNPAGG</sequence>
<dbReference type="PROSITE" id="PS50851">
    <property type="entry name" value="CHEW"/>
    <property type="match status" value="1"/>
</dbReference>
<protein>
    <recommendedName>
        <fullName evidence="1">CheW-like domain-containing protein</fullName>
    </recommendedName>
</protein>
<dbReference type="RefSeq" id="WP_122626274.1">
    <property type="nucleotide sequence ID" value="NZ_UPPP01000054.1"/>
</dbReference>
<gene>
    <name evidence="2" type="ORF">LUCI_0487</name>
</gene>
<dbReference type="InterPro" id="IPR039315">
    <property type="entry name" value="CheW"/>
</dbReference>
<accession>A0A498R3B1</accession>
<dbReference type="InterPro" id="IPR036061">
    <property type="entry name" value="CheW-like_dom_sf"/>
</dbReference>
<reference evidence="2 3" key="1">
    <citation type="submission" date="2018-06" db="EMBL/GenBank/DDBJ databases">
        <authorList>
            <person name="Strepis N."/>
        </authorList>
    </citation>
    <scope>NUCLEOTIDE SEQUENCE [LARGE SCALE GENOMIC DNA]</scope>
    <source>
        <strain evidence="2">LUCI</strain>
    </source>
</reference>
<organism evidence="2 3">
    <name type="scientific">Lucifera butyrica</name>
    <dbReference type="NCBI Taxonomy" id="1351585"/>
    <lineage>
        <taxon>Bacteria</taxon>
        <taxon>Bacillati</taxon>
        <taxon>Bacillota</taxon>
        <taxon>Negativicutes</taxon>
        <taxon>Veillonellales</taxon>
        <taxon>Veillonellaceae</taxon>
        <taxon>Lucifera</taxon>
    </lineage>
</organism>
<dbReference type="GO" id="GO:0007165">
    <property type="term" value="P:signal transduction"/>
    <property type="evidence" value="ECO:0007669"/>
    <property type="project" value="InterPro"/>
</dbReference>
<dbReference type="OrthoDB" id="9794382at2"/>
<proteinExistence type="predicted"/>
<dbReference type="AlphaFoldDB" id="A0A498R3B1"/>